<gene>
    <name evidence="1" type="ORF">EVAR_70841_1</name>
</gene>
<evidence type="ECO:0000313" key="2">
    <source>
        <dbReference type="Proteomes" id="UP000299102"/>
    </source>
</evidence>
<reference evidence="1 2" key="1">
    <citation type="journal article" date="2019" name="Commun. Biol.">
        <title>The bagworm genome reveals a unique fibroin gene that provides high tensile strength.</title>
        <authorList>
            <person name="Kono N."/>
            <person name="Nakamura H."/>
            <person name="Ohtoshi R."/>
            <person name="Tomita M."/>
            <person name="Numata K."/>
            <person name="Arakawa K."/>
        </authorList>
    </citation>
    <scope>NUCLEOTIDE SEQUENCE [LARGE SCALE GENOMIC DNA]</scope>
</reference>
<accession>A0A4C1TUD0</accession>
<dbReference type="Proteomes" id="UP000299102">
    <property type="component" value="Unassembled WGS sequence"/>
</dbReference>
<sequence length="255" mass="29638">MLSRLMANIGGPTQSKRRLIMETVNSILLYGSEIWGDALVAKTRRKVLESVQRTAALRVASAYRTVSGAAVLVISGVVPVDLLALERKEAWELKKQNVNFCATELRSPTIQRWNRWQIEDYGTWTKKLISNIEDWIKKKFGETNYFLTQFLAGHGYFRKYLHRMGKINDPSCIYCDCINDDAEHTFFNCVRWQADMNSLRSQIGHFTTTNIIEKMLESERNWNKVKEYVERILRLKKADLDRVQRDEENGGPRRG</sequence>
<dbReference type="AlphaFoldDB" id="A0A4C1TUD0"/>
<organism evidence="1 2">
    <name type="scientific">Eumeta variegata</name>
    <name type="common">Bagworm moth</name>
    <name type="synonym">Eumeta japonica</name>
    <dbReference type="NCBI Taxonomy" id="151549"/>
    <lineage>
        <taxon>Eukaryota</taxon>
        <taxon>Metazoa</taxon>
        <taxon>Ecdysozoa</taxon>
        <taxon>Arthropoda</taxon>
        <taxon>Hexapoda</taxon>
        <taxon>Insecta</taxon>
        <taxon>Pterygota</taxon>
        <taxon>Neoptera</taxon>
        <taxon>Endopterygota</taxon>
        <taxon>Lepidoptera</taxon>
        <taxon>Glossata</taxon>
        <taxon>Ditrysia</taxon>
        <taxon>Tineoidea</taxon>
        <taxon>Psychidae</taxon>
        <taxon>Oiketicinae</taxon>
        <taxon>Eumeta</taxon>
    </lineage>
</organism>
<dbReference type="OrthoDB" id="7466649at2759"/>
<dbReference type="EMBL" id="BGZK01006349">
    <property type="protein sequence ID" value="GBP17633.1"/>
    <property type="molecule type" value="Genomic_DNA"/>
</dbReference>
<protein>
    <submittedName>
        <fullName evidence="1">Retrovirus-related Pol polyprotein from type-1 retrotransposable element R1 2</fullName>
    </submittedName>
</protein>
<proteinExistence type="predicted"/>
<keyword evidence="2" id="KW-1185">Reference proteome</keyword>
<name>A0A4C1TUD0_EUMVA</name>
<evidence type="ECO:0000313" key="1">
    <source>
        <dbReference type="EMBL" id="GBP17633.1"/>
    </source>
</evidence>
<comment type="caution">
    <text evidence="1">The sequence shown here is derived from an EMBL/GenBank/DDBJ whole genome shotgun (WGS) entry which is preliminary data.</text>
</comment>